<dbReference type="Pfam" id="PF03659">
    <property type="entry name" value="Glyco_hydro_71"/>
    <property type="match status" value="1"/>
</dbReference>
<organism evidence="1 2">
    <name type="scientific">Emergomyces pasteurianus Ep9510</name>
    <dbReference type="NCBI Taxonomy" id="1447872"/>
    <lineage>
        <taxon>Eukaryota</taxon>
        <taxon>Fungi</taxon>
        <taxon>Dikarya</taxon>
        <taxon>Ascomycota</taxon>
        <taxon>Pezizomycotina</taxon>
        <taxon>Eurotiomycetes</taxon>
        <taxon>Eurotiomycetidae</taxon>
        <taxon>Onygenales</taxon>
        <taxon>Ajellomycetaceae</taxon>
        <taxon>Emergomyces</taxon>
    </lineage>
</organism>
<dbReference type="Proteomes" id="UP000182235">
    <property type="component" value="Unassembled WGS sequence"/>
</dbReference>
<evidence type="ECO:0000313" key="1">
    <source>
        <dbReference type="EMBL" id="OJD19207.1"/>
    </source>
</evidence>
<dbReference type="Gene3D" id="3.20.20.80">
    <property type="entry name" value="Glycosidases"/>
    <property type="match status" value="1"/>
</dbReference>
<proteinExistence type="predicted"/>
<dbReference type="PANTHER" id="PTHR43173:SF33">
    <property type="entry name" value="ASCUS WALL ENDO-1,3-ALPHA-GLUCANASE-RELATED"/>
    <property type="match status" value="1"/>
</dbReference>
<dbReference type="AlphaFoldDB" id="A0A1J9QSM9"/>
<dbReference type="CDD" id="cd11577">
    <property type="entry name" value="GH71"/>
    <property type="match status" value="1"/>
</dbReference>
<dbReference type="EMBL" id="LGRN01000015">
    <property type="protein sequence ID" value="OJD19207.1"/>
    <property type="molecule type" value="Genomic_DNA"/>
</dbReference>
<dbReference type="STRING" id="1447872.A0A1J9QSM9"/>
<evidence type="ECO:0000313" key="2">
    <source>
        <dbReference type="Proteomes" id="UP000182235"/>
    </source>
</evidence>
<gene>
    <name evidence="1" type="ORF">AJ78_00820</name>
</gene>
<dbReference type="InterPro" id="IPR005197">
    <property type="entry name" value="Glyco_hydro_71"/>
</dbReference>
<dbReference type="InterPro" id="IPR051130">
    <property type="entry name" value="Mito_struct-func_regulator"/>
</dbReference>
<dbReference type="VEuPathDB" id="FungiDB:AJ78_00820"/>
<keyword evidence="2" id="KW-1185">Reference proteome</keyword>
<comment type="caution">
    <text evidence="1">The sequence shown here is derived from an EMBL/GenBank/DDBJ whole genome shotgun (WGS) entry which is preliminary data.</text>
</comment>
<name>A0A1J9QSM9_9EURO</name>
<sequence length="449" mass="49713">MKLKYVLLLADTIATITNEPKRVFAHFMVGDAAAMTRDQWETDIKLAKDAHIDGFALNIAPQDSYTNYVLLRAYEAATAVGDFTLFLSFDYLSGGPWPADRVIRLINAFKGNPAQFKYENKPVVSTFEGVNNVNDWYGIKNATGCFFIPSWTSLGPNGLQGVMGVIDGAFSWDAWPEGAHSKSIDSDVAYMSVLGNKPYMMPVSPWFYANLPQWNKNWLWRGDDLWYERWQQVIKLQPQFVEIISWNDYGESHYIGPIYPPGIPSGAERYVVGCPHDAWRVLLPAYIDAYKSNRGIRIGKDASQTTHGSNHLPVGVISGVQNLIDVITYWYRLNHSTPGDTGGTTGNNPQQGQAALSPGLVSQDKIFTSIFVTEPSEILVQIGDNPPTRLLAYFAGINHYSVPFENYTGPVKITVLRNGAVVVSTTGPPITQLSPGSLINWNAYVGSSL</sequence>
<accession>A0A1J9QSM9</accession>
<dbReference type="OrthoDB" id="1046782at2759"/>
<protein>
    <submittedName>
        <fullName evidence="1">Uncharacterized protein</fullName>
    </submittedName>
</protein>
<dbReference type="PANTHER" id="PTHR43173">
    <property type="entry name" value="ABC1 FAMILY PROTEIN"/>
    <property type="match status" value="1"/>
</dbReference>
<reference evidence="1 2" key="1">
    <citation type="submission" date="2015-07" db="EMBL/GenBank/DDBJ databases">
        <title>Emmonsia species relationships and genome sequence.</title>
        <authorList>
            <consortium name="The Broad Institute Genomics Platform"/>
            <person name="Cuomo C.A."/>
            <person name="Munoz J.F."/>
            <person name="Imamovic A."/>
            <person name="Priest M.E."/>
            <person name="Young S."/>
            <person name="Clay O.K."/>
            <person name="McEwen J.G."/>
        </authorList>
    </citation>
    <scope>NUCLEOTIDE SEQUENCE [LARGE SCALE GENOMIC DNA]</scope>
    <source>
        <strain evidence="1 2">UAMH 9510</strain>
    </source>
</reference>
<dbReference type="GO" id="GO:0051118">
    <property type="term" value="F:glucan endo-1,3-alpha-glucosidase activity"/>
    <property type="evidence" value="ECO:0007669"/>
    <property type="project" value="InterPro"/>
</dbReference>